<dbReference type="Gene3D" id="1.10.357.50">
    <property type="match status" value="1"/>
</dbReference>
<keyword evidence="4" id="KW-0268">Exocytosis</keyword>
<dbReference type="HOGENOM" id="CLU_003295_2_0_1"/>
<proteinExistence type="inferred from homology"/>
<feature type="non-terminal residue" evidence="11">
    <location>
        <position position="1"/>
    </location>
</feature>
<feature type="domain" description="C2" evidence="8">
    <location>
        <begin position="44"/>
        <end position="281"/>
    </location>
</feature>
<evidence type="ECO:0000256" key="1">
    <source>
        <dbReference type="ARBA" id="ARBA00004496"/>
    </source>
</evidence>
<dbReference type="PANTHER" id="PTHR45999">
    <property type="entry name" value="UNC-13-4A, ISOFORM B"/>
    <property type="match status" value="1"/>
</dbReference>
<dbReference type="SMART" id="SM00239">
    <property type="entry name" value="C2"/>
    <property type="match status" value="2"/>
</dbReference>
<feature type="compositionally biased region" description="Polar residues" evidence="7">
    <location>
        <begin position="118"/>
        <end position="133"/>
    </location>
</feature>
<dbReference type="PROSITE" id="PS51259">
    <property type="entry name" value="MHD2"/>
    <property type="match status" value="1"/>
</dbReference>
<evidence type="ECO:0000256" key="2">
    <source>
        <dbReference type="ARBA" id="ARBA00004603"/>
    </source>
</evidence>
<name>E9FTH5_DAPPU</name>
<dbReference type="GO" id="GO:0099503">
    <property type="term" value="C:secretory vesicle"/>
    <property type="evidence" value="ECO:0000318"/>
    <property type="project" value="GO_Central"/>
</dbReference>
<feature type="non-terminal residue" evidence="11">
    <location>
        <position position="1113"/>
    </location>
</feature>
<feature type="domain" description="MHD2" evidence="10">
    <location>
        <begin position="812"/>
        <end position="921"/>
    </location>
</feature>
<feature type="compositionally biased region" description="Polar residues" evidence="7">
    <location>
        <begin position="99"/>
        <end position="111"/>
    </location>
</feature>
<dbReference type="OrthoDB" id="7976202at2759"/>
<protein>
    <recommendedName>
        <fullName evidence="13">BAI1-associated protein 3</fullName>
    </recommendedName>
</protein>
<dbReference type="InterPro" id="IPR000008">
    <property type="entry name" value="C2_dom"/>
</dbReference>
<keyword evidence="5" id="KW-0963">Cytoplasm</keyword>
<comment type="similarity">
    <text evidence="3">Belongs to the unc-13 family.</text>
</comment>
<evidence type="ECO:0000256" key="5">
    <source>
        <dbReference type="ARBA" id="ARBA00022490"/>
    </source>
</evidence>
<dbReference type="eggNOG" id="KOG1328">
    <property type="taxonomic scope" value="Eukaryota"/>
</dbReference>
<dbReference type="KEGG" id="dpx:DAPPUDRAFT_236"/>
<comment type="subcellular location">
    <subcellularLocation>
        <location evidence="1">Cytoplasm</location>
    </subcellularLocation>
    <subcellularLocation>
        <location evidence="2">Late endosome</location>
    </subcellularLocation>
</comment>
<sequence>QMEQLYVEVLYTIRHKLGAHSAKYPHHFKEDLVHYAQTAFGVGQEYHRRCNAIASEEKPPIVVLNVTVIEAEGLEAKDPNGFSDPYCMLGIQPGCCSGNRGSADQSPQQLIQPPPDVTGSNEELTSSLPSSSNDQRRDSLVAMMPIERLKKHSSFRLSFKRKDPGVVTSNRDSLHAALPAKFIRATSVKGATLNPKWNEKFRFDIDDVCSDTLHLDIWDHDDEYSVLDAVSKLNEVRGVKGLGRFFKQIAQSARSGTQDDFLGCVNIPLQEIPSTGVECWYKLGGRSQRSTIQGRIHLKLWLSTREDLGTSEEDNWTEIKQQEKLHCVFIDFEVSRFKVSWTTFIKTSPSQWTGELSQAALTILHQHAIQGDVTVLQSNVVRWIAYAGKLPDKSLHFSVLYRILNELDHQWSSFSMEPLSREEEDALAESFTAFIDYSLSCLRKIRYLFSPRLSNSSKLEYLLKCLMQLDVMRAFRRCCPFHKEIRGEIVVAIRKGAAEWFTFELQSDANLVTTINGLTVLTNRVYADLTRSLQIYDDVIGNVSYFNIVYKSHMKMVSLSVVEYLTDGGISTDGGNGAELGSAENAAPIFELNIALQDLQKFQDHVPPEELPLSHQMAALNCHDCFRVVLEQWLIVARSKALNRVRSAVELDSFTSVEPYLKHSTSAIDTTSCFYQVCDFWKQLSWPEVVSSYPFVYSLVEMITASAIVYADLIFLRIQTHGFFSEDWKMTAVVEEVYVNLNNLQHVKNALASIPQTLNVAAIAFHSLLETARDHYENKLLRVAGCLAEKMRSEMKKNIFHLAWSPDSLPANEAAAPLLDCLDHILLDLQPNLLPDAFHRCVAAIWDVLLVELWAQAEVSSGDKFCKFYDRLHSALQMLLNFLHAEGKGLSLEALKCPTYQRVEEKISLHKARTEQLIDLYHVGRLSQQQQLHGSGTIEAPYGVLNIRVYFHHDSLSVEILSARDVIPLDPNGLSDPFVIVELLPRRLFPNCGEQQTTVKRRTLYPVFDECFEFPVTLEQCRQDTAMLLFTVMDYDVLTANDFAGEALLSLNTVPGVAAAPQGLDTFHGLKQIDLVLMHQPNKHHPILSVLESRLWDRTAQDFAKKQRERVVS</sequence>
<evidence type="ECO:0000259" key="10">
    <source>
        <dbReference type="PROSITE" id="PS51259"/>
    </source>
</evidence>
<evidence type="ECO:0000259" key="8">
    <source>
        <dbReference type="PROSITE" id="PS50004"/>
    </source>
</evidence>
<dbReference type="InterPro" id="IPR052095">
    <property type="entry name" value="UNC-13_domain"/>
</dbReference>
<dbReference type="GO" id="GO:0006887">
    <property type="term" value="P:exocytosis"/>
    <property type="evidence" value="ECO:0007669"/>
    <property type="project" value="UniProtKB-KW"/>
</dbReference>
<evidence type="ECO:0000256" key="7">
    <source>
        <dbReference type="SAM" id="MobiDB-lite"/>
    </source>
</evidence>
<dbReference type="CDD" id="cd04009">
    <property type="entry name" value="C2B_Munc13-like"/>
    <property type="match status" value="1"/>
</dbReference>
<dbReference type="InterPro" id="IPR014770">
    <property type="entry name" value="Munc13_1"/>
</dbReference>
<dbReference type="CDD" id="cd08676">
    <property type="entry name" value="C2A_Munc13-like"/>
    <property type="match status" value="1"/>
</dbReference>
<evidence type="ECO:0000256" key="6">
    <source>
        <dbReference type="ARBA" id="ARBA00022753"/>
    </source>
</evidence>
<dbReference type="Gene3D" id="2.60.40.150">
    <property type="entry name" value="C2 domain"/>
    <property type="match status" value="2"/>
</dbReference>
<evidence type="ECO:0000259" key="9">
    <source>
        <dbReference type="PROSITE" id="PS51258"/>
    </source>
</evidence>
<dbReference type="PANTHER" id="PTHR45999:SF4">
    <property type="entry name" value="UNC-13-4A, ISOFORM B"/>
    <property type="match status" value="1"/>
</dbReference>
<dbReference type="PROSITE" id="PS50004">
    <property type="entry name" value="C2"/>
    <property type="match status" value="2"/>
</dbReference>
<dbReference type="AlphaFoldDB" id="E9FTH5"/>
<keyword evidence="6" id="KW-0967">Endosome</keyword>
<dbReference type="PROSITE" id="PS51258">
    <property type="entry name" value="MHD1"/>
    <property type="match status" value="1"/>
</dbReference>
<feature type="region of interest" description="Disordered" evidence="7">
    <location>
        <begin position="98"/>
        <end position="137"/>
    </location>
</feature>
<dbReference type="FunCoup" id="E9FTH5">
    <property type="interactions" value="98"/>
</dbReference>
<feature type="domain" description="C2" evidence="8">
    <location>
        <begin position="934"/>
        <end position="1064"/>
    </location>
</feature>
<dbReference type="Pfam" id="PF00168">
    <property type="entry name" value="C2"/>
    <property type="match status" value="3"/>
</dbReference>
<gene>
    <name evidence="11" type="ORF">DAPPUDRAFT_236</name>
</gene>
<evidence type="ECO:0000313" key="11">
    <source>
        <dbReference type="EMBL" id="EFX89361.1"/>
    </source>
</evidence>
<reference evidence="11 12" key="1">
    <citation type="journal article" date="2011" name="Science">
        <title>The ecoresponsive genome of Daphnia pulex.</title>
        <authorList>
            <person name="Colbourne J.K."/>
            <person name="Pfrender M.E."/>
            <person name="Gilbert D."/>
            <person name="Thomas W.K."/>
            <person name="Tucker A."/>
            <person name="Oakley T.H."/>
            <person name="Tokishita S."/>
            <person name="Aerts A."/>
            <person name="Arnold G.J."/>
            <person name="Basu M.K."/>
            <person name="Bauer D.J."/>
            <person name="Caceres C.E."/>
            <person name="Carmel L."/>
            <person name="Casola C."/>
            <person name="Choi J.H."/>
            <person name="Detter J.C."/>
            <person name="Dong Q."/>
            <person name="Dusheyko S."/>
            <person name="Eads B.D."/>
            <person name="Frohlich T."/>
            <person name="Geiler-Samerotte K.A."/>
            <person name="Gerlach D."/>
            <person name="Hatcher P."/>
            <person name="Jogdeo S."/>
            <person name="Krijgsveld J."/>
            <person name="Kriventseva E.V."/>
            <person name="Kultz D."/>
            <person name="Laforsch C."/>
            <person name="Lindquist E."/>
            <person name="Lopez J."/>
            <person name="Manak J.R."/>
            <person name="Muller J."/>
            <person name="Pangilinan J."/>
            <person name="Patwardhan R.P."/>
            <person name="Pitluck S."/>
            <person name="Pritham E.J."/>
            <person name="Rechtsteiner A."/>
            <person name="Rho M."/>
            <person name="Rogozin I.B."/>
            <person name="Sakarya O."/>
            <person name="Salamov A."/>
            <person name="Schaack S."/>
            <person name="Shapiro H."/>
            <person name="Shiga Y."/>
            <person name="Skalitzky C."/>
            <person name="Smith Z."/>
            <person name="Souvorov A."/>
            <person name="Sung W."/>
            <person name="Tang Z."/>
            <person name="Tsuchiya D."/>
            <person name="Tu H."/>
            <person name="Vos H."/>
            <person name="Wang M."/>
            <person name="Wolf Y.I."/>
            <person name="Yamagata H."/>
            <person name="Yamada T."/>
            <person name="Ye Y."/>
            <person name="Shaw J.R."/>
            <person name="Andrews J."/>
            <person name="Crease T.J."/>
            <person name="Tang H."/>
            <person name="Lucas S.M."/>
            <person name="Robertson H.M."/>
            <person name="Bork P."/>
            <person name="Koonin E.V."/>
            <person name="Zdobnov E.M."/>
            <person name="Grigoriev I.V."/>
            <person name="Lynch M."/>
            <person name="Boore J.L."/>
        </authorList>
    </citation>
    <scope>NUCLEOTIDE SEQUENCE [LARGE SCALE GENOMIC DNA]</scope>
</reference>
<dbReference type="SUPFAM" id="SSF49562">
    <property type="entry name" value="C2 domain (Calcium/lipid-binding domain, CaLB)"/>
    <property type="match status" value="2"/>
</dbReference>
<dbReference type="InterPro" id="IPR035892">
    <property type="entry name" value="C2_domain_sf"/>
</dbReference>
<dbReference type="InParanoid" id="E9FTH5"/>
<evidence type="ECO:0000256" key="4">
    <source>
        <dbReference type="ARBA" id="ARBA00022483"/>
    </source>
</evidence>
<evidence type="ECO:0008006" key="13">
    <source>
        <dbReference type="Google" id="ProtNLM"/>
    </source>
</evidence>
<dbReference type="EMBL" id="GL732524">
    <property type="protein sequence ID" value="EFX89361.1"/>
    <property type="molecule type" value="Genomic_DNA"/>
</dbReference>
<feature type="domain" description="MHD1" evidence="9">
    <location>
        <begin position="590"/>
        <end position="714"/>
    </location>
</feature>
<organism evidence="11 12">
    <name type="scientific">Daphnia pulex</name>
    <name type="common">Water flea</name>
    <dbReference type="NCBI Taxonomy" id="6669"/>
    <lineage>
        <taxon>Eukaryota</taxon>
        <taxon>Metazoa</taxon>
        <taxon>Ecdysozoa</taxon>
        <taxon>Arthropoda</taxon>
        <taxon>Crustacea</taxon>
        <taxon>Branchiopoda</taxon>
        <taxon>Diplostraca</taxon>
        <taxon>Cladocera</taxon>
        <taxon>Anomopoda</taxon>
        <taxon>Daphniidae</taxon>
        <taxon>Daphnia</taxon>
    </lineage>
</organism>
<evidence type="ECO:0000256" key="3">
    <source>
        <dbReference type="ARBA" id="ARBA00005823"/>
    </source>
</evidence>
<dbReference type="OMA" id="WLAEAMN"/>
<dbReference type="InterPro" id="IPR014772">
    <property type="entry name" value="Munc13_dom-2"/>
</dbReference>
<dbReference type="GO" id="GO:0005770">
    <property type="term" value="C:late endosome"/>
    <property type="evidence" value="ECO:0007669"/>
    <property type="project" value="UniProtKB-SubCell"/>
</dbReference>
<accession>E9FTH5</accession>
<evidence type="ECO:0000313" key="12">
    <source>
        <dbReference type="Proteomes" id="UP000000305"/>
    </source>
</evidence>
<keyword evidence="12" id="KW-1185">Reference proteome</keyword>
<dbReference type="Proteomes" id="UP000000305">
    <property type="component" value="Unassembled WGS sequence"/>
</dbReference>